<organism evidence="2 3">
    <name type="scientific">Paramecium sonneborni</name>
    <dbReference type="NCBI Taxonomy" id="65129"/>
    <lineage>
        <taxon>Eukaryota</taxon>
        <taxon>Sar</taxon>
        <taxon>Alveolata</taxon>
        <taxon>Ciliophora</taxon>
        <taxon>Intramacronucleata</taxon>
        <taxon>Oligohymenophorea</taxon>
        <taxon>Peniculida</taxon>
        <taxon>Parameciidae</taxon>
        <taxon>Paramecium</taxon>
    </lineage>
</organism>
<dbReference type="Proteomes" id="UP000692954">
    <property type="component" value="Unassembled WGS sequence"/>
</dbReference>
<accession>A0A8S1NME4</accession>
<proteinExistence type="predicted"/>
<keyword evidence="3" id="KW-1185">Reference proteome</keyword>
<dbReference type="OrthoDB" id="303617at2759"/>
<sequence>MQLPTLKAQVSIAAHWRDLIYQSDILIMSNKKPLSSEKKDGIIAQLKGELYQYHQRQIDFGSLNNQLSRLENAYSLGQEELQKIQKVGRAQTEVDLNEIKQLRKELDYLQEQLHQRLPNNNPQLLELAQIRQNELTLLKKEINEIMQQKDQLQHERQELETTMKDMIDAKNSLEKENQLLEKEFDKHYKQNKELEQTRQDLEFEISKKEKVVLQQKKMIDMLNKEQRQKGDYLQQMQMKQEIQQQQSEQLDDQYQQLNENLEAVVKEQKLINNQLNQCQQEAKETHLENINLDKNIKELEGDIDTFFNHVDEENLKKMNLVEDQKFLNVEMNRALDLINQLTSIKQDLCEEIRTFISEDEQISHIVNRKNKQIKLIQYAEQQIEDSQSNNLNNII</sequence>
<evidence type="ECO:0000313" key="3">
    <source>
        <dbReference type="Proteomes" id="UP000692954"/>
    </source>
</evidence>
<gene>
    <name evidence="2" type="ORF">PSON_ATCC_30995.1.T0610164</name>
</gene>
<evidence type="ECO:0000256" key="1">
    <source>
        <dbReference type="SAM" id="Coils"/>
    </source>
</evidence>
<name>A0A8S1NME4_9CILI</name>
<evidence type="ECO:0000313" key="2">
    <source>
        <dbReference type="EMBL" id="CAD8093788.1"/>
    </source>
</evidence>
<protein>
    <submittedName>
        <fullName evidence="2">Uncharacterized protein</fullName>
    </submittedName>
</protein>
<feature type="coiled-coil region" evidence="1">
    <location>
        <begin position="67"/>
        <end position="302"/>
    </location>
</feature>
<keyword evidence="1" id="KW-0175">Coiled coil</keyword>
<comment type="caution">
    <text evidence="2">The sequence shown here is derived from an EMBL/GenBank/DDBJ whole genome shotgun (WGS) entry which is preliminary data.</text>
</comment>
<dbReference type="EMBL" id="CAJJDN010000061">
    <property type="protein sequence ID" value="CAD8093788.1"/>
    <property type="molecule type" value="Genomic_DNA"/>
</dbReference>
<dbReference type="AlphaFoldDB" id="A0A8S1NME4"/>
<reference evidence="2" key="1">
    <citation type="submission" date="2021-01" db="EMBL/GenBank/DDBJ databases">
        <authorList>
            <consortium name="Genoscope - CEA"/>
            <person name="William W."/>
        </authorList>
    </citation>
    <scope>NUCLEOTIDE SEQUENCE</scope>
</reference>